<evidence type="ECO:0000256" key="1">
    <source>
        <dbReference type="ARBA" id="ARBA00012506"/>
    </source>
</evidence>
<keyword evidence="3" id="KW-0547">Nucleotide-binding</keyword>
<evidence type="ECO:0000256" key="3">
    <source>
        <dbReference type="ARBA" id="ARBA00022741"/>
    </source>
</evidence>
<accession>A0A2T2WZY5</accession>
<dbReference type="InterPro" id="IPR005249">
    <property type="entry name" value="YqeK"/>
</dbReference>
<dbReference type="EMBL" id="PXYT01000024">
    <property type="protein sequence ID" value="PSR27801.1"/>
    <property type="molecule type" value="Genomic_DNA"/>
</dbReference>
<dbReference type="Pfam" id="PF01966">
    <property type="entry name" value="HD"/>
    <property type="match status" value="1"/>
</dbReference>
<sequence>MLGIIEDRFSQLSEHRQQHILRVAKMMKELAAIHHLSPTNAQLAAMGHDLAREMSRDVLTREAKRLGLELSSPEREEPVLLHGPVAALWLQQANIGEPEVWEAIRYHTTAAPRLSPLAKALFIADGIEPGRRFETRTHLEHVAKEKSLDEAYVLMLKETMKYLESRRLKPHPLMIEALRLSEESS</sequence>
<dbReference type="SUPFAM" id="SSF109604">
    <property type="entry name" value="HD-domain/PDEase-like"/>
    <property type="match status" value="1"/>
</dbReference>
<evidence type="ECO:0000256" key="4">
    <source>
        <dbReference type="ARBA" id="ARBA00022801"/>
    </source>
</evidence>
<name>A0A2T2WZY5_9FIRM</name>
<dbReference type="GO" id="GO:0000166">
    <property type="term" value="F:nucleotide binding"/>
    <property type="evidence" value="ECO:0007669"/>
    <property type="project" value="UniProtKB-KW"/>
</dbReference>
<dbReference type="PANTHER" id="PTHR35795">
    <property type="entry name" value="SLR1885 PROTEIN"/>
    <property type="match status" value="1"/>
</dbReference>
<evidence type="ECO:0000256" key="6">
    <source>
        <dbReference type="ARBA" id="ARBA00049417"/>
    </source>
</evidence>
<keyword evidence="5" id="KW-0408">Iron</keyword>
<reference evidence="8 9" key="1">
    <citation type="journal article" date="2014" name="BMC Genomics">
        <title>Comparison of environmental and isolate Sulfobacillus genomes reveals diverse carbon, sulfur, nitrogen, and hydrogen metabolisms.</title>
        <authorList>
            <person name="Justice N.B."/>
            <person name="Norman A."/>
            <person name="Brown C.T."/>
            <person name="Singh A."/>
            <person name="Thomas B.C."/>
            <person name="Banfield J.F."/>
        </authorList>
    </citation>
    <scope>NUCLEOTIDE SEQUENCE [LARGE SCALE GENOMIC DNA]</scope>
    <source>
        <strain evidence="8">AMDSBA1</strain>
    </source>
</reference>
<dbReference type="AlphaFoldDB" id="A0A2T2WZY5"/>
<dbReference type="InterPro" id="IPR006674">
    <property type="entry name" value="HD_domain"/>
</dbReference>
<comment type="caution">
    <text evidence="8">The sequence shown here is derived from an EMBL/GenBank/DDBJ whole genome shotgun (WGS) entry which is preliminary data.</text>
</comment>
<comment type="catalytic activity">
    <reaction evidence="6">
        <text>P(1),P(4)-bis(5'-adenosyl) tetraphosphate + H2O = 2 ADP + 2 H(+)</text>
        <dbReference type="Rhea" id="RHEA:24252"/>
        <dbReference type="ChEBI" id="CHEBI:15377"/>
        <dbReference type="ChEBI" id="CHEBI:15378"/>
        <dbReference type="ChEBI" id="CHEBI:58141"/>
        <dbReference type="ChEBI" id="CHEBI:456216"/>
        <dbReference type="EC" id="3.6.1.41"/>
    </reaction>
</comment>
<protein>
    <recommendedName>
        <fullName evidence="1">bis(5'-nucleosyl)-tetraphosphatase (symmetrical)</fullName>
        <ecNumber evidence="1">3.6.1.41</ecNumber>
    </recommendedName>
</protein>
<evidence type="ECO:0000313" key="8">
    <source>
        <dbReference type="EMBL" id="PSR27801.1"/>
    </source>
</evidence>
<gene>
    <name evidence="8" type="ORF">C7B43_11045</name>
</gene>
<evidence type="ECO:0000256" key="5">
    <source>
        <dbReference type="ARBA" id="ARBA00023004"/>
    </source>
</evidence>
<feature type="domain" description="HD/PDEase" evidence="7">
    <location>
        <begin position="12"/>
        <end position="139"/>
    </location>
</feature>
<keyword evidence="2" id="KW-0479">Metal-binding</keyword>
<dbReference type="InterPro" id="IPR051094">
    <property type="entry name" value="Diverse_Catalytic_Enzymes"/>
</dbReference>
<dbReference type="NCBIfam" id="TIGR00488">
    <property type="entry name" value="bis(5'-nucleosyl)-tetraphosphatase (symmetrical) YqeK"/>
    <property type="match status" value="1"/>
</dbReference>
<dbReference type="GO" id="GO:0008803">
    <property type="term" value="F:bis(5'-nucleosyl)-tetraphosphatase (symmetrical) activity"/>
    <property type="evidence" value="ECO:0007669"/>
    <property type="project" value="UniProtKB-EC"/>
</dbReference>
<dbReference type="InterPro" id="IPR003607">
    <property type="entry name" value="HD/PDEase_dom"/>
</dbReference>
<dbReference type="Gene3D" id="1.10.3210.10">
    <property type="entry name" value="Hypothetical protein af1432"/>
    <property type="match status" value="1"/>
</dbReference>
<dbReference type="Proteomes" id="UP000242699">
    <property type="component" value="Unassembled WGS sequence"/>
</dbReference>
<proteinExistence type="predicted"/>
<keyword evidence="4 8" id="KW-0378">Hydrolase</keyword>
<dbReference type="SMART" id="SM00471">
    <property type="entry name" value="HDc"/>
    <property type="match status" value="1"/>
</dbReference>
<evidence type="ECO:0000313" key="9">
    <source>
        <dbReference type="Proteomes" id="UP000242699"/>
    </source>
</evidence>
<evidence type="ECO:0000259" key="7">
    <source>
        <dbReference type="SMART" id="SM00471"/>
    </source>
</evidence>
<dbReference type="PANTHER" id="PTHR35795:SF1">
    <property type="entry name" value="BIS(5'-NUCLEOSYL)-TETRAPHOSPHATASE, SYMMETRICAL"/>
    <property type="match status" value="1"/>
</dbReference>
<dbReference type="EC" id="3.6.1.41" evidence="1"/>
<organism evidence="8 9">
    <name type="scientific">Sulfobacillus benefaciens</name>
    <dbReference type="NCBI Taxonomy" id="453960"/>
    <lineage>
        <taxon>Bacteria</taxon>
        <taxon>Bacillati</taxon>
        <taxon>Bacillota</taxon>
        <taxon>Clostridia</taxon>
        <taxon>Eubacteriales</taxon>
        <taxon>Clostridiales Family XVII. Incertae Sedis</taxon>
        <taxon>Sulfobacillus</taxon>
    </lineage>
</organism>
<evidence type="ECO:0000256" key="2">
    <source>
        <dbReference type="ARBA" id="ARBA00022723"/>
    </source>
</evidence>
<dbReference type="GO" id="GO:0046872">
    <property type="term" value="F:metal ion binding"/>
    <property type="evidence" value="ECO:0007669"/>
    <property type="project" value="UniProtKB-KW"/>
</dbReference>